<dbReference type="Gene3D" id="1.10.1070.11">
    <property type="entry name" value="Phosphatidylinositol 3-/4-kinase, catalytic domain"/>
    <property type="match status" value="1"/>
</dbReference>
<evidence type="ECO:0000256" key="11">
    <source>
        <dbReference type="ARBA" id="ARBA00022853"/>
    </source>
</evidence>
<keyword evidence="12" id="KW-0234">DNA repair</keyword>
<evidence type="ECO:0000256" key="19">
    <source>
        <dbReference type="ARBA" id="ARBA00048679"/>
    </source>
</evidence>
<dbReference type="SMART" id="SM01343">
    <property type="entry name" value="FATC"/>
    <property type="match status" value="1"/>
</dbReference>
<dbReference type="Pfam" id="PF02260">
    <property type="entry name" value="FATC"/>
    <property type="match status" value="1"/>
</dbReference>
<evidence type="ECO:0000259" key="20">
    <source>
        <dbReference type="PROSITE" id="PS50290"/>
    </source>
</evidence>
<keyword evidence="14" id="KW-0469">Meiosis</keyword>
<dbReference type="InterPro" id="IPR058681">
    <property type="entry name" value="HEAT_MEC1_N"/>
</dbReference>
<dbReference type="SMART" id="SM00146">
    <property type="entry name" value="PI3Kc"/>
    <property type="match status" value="1"/>
</dbReference>
<feature type="domain" description="FATC" evidence="22">
    <location>
        <begin position="2382"/>
        <end position="2414"/>
    </location>
</feature>
<dbReference type="PROSITE" id="PS50290">
    <property type="entry name" value="PI3_4_KINASE_3"/>
    <property type="match status" value="1"/>
</dbReference>
<dbReference type="GO" id="GO:0005694">
    <property type="term" value="C:chromosome"/>
    <property type="evidence" value="ECO:0007669"/>
    <property type="project" value="TreeGrafter"/>
</dbReference>
<dbReference type="GeneID" id="64572264"/>
<evidence type="ECO:0000256" key="5">
    <source>
        <dbReference type="ARBA" id="ARBA00022527"/>
    </source>
</evidence>
<dbReference type="PROSITE" id="PS51190">
    <property type="entry name" value="FATC"/>
    <property type="match status" value="1"/>
</dbReference>
<dbReference type="RefSeq" id="XP_041137122.1">
    <property type="nucleotide sequence ID" value="XM_041278908.1"/>
</dbReference>
<dbReference type="GO" id="GO:0000077">
    <property type="term" value="P:DNA damage checkpoint signaling"/>
    <property type="evidence" value="ECO:0007669"/>
    <property type="project" value="TreeGrafter"/>
</dbReference>
<dbReference type="SUPFAM" id="SSF56112">
    <property type="entry name" value="Protein kinase-like (PK-like)"/>
    <property type="match status" value="1"/>
</dbReference>
<evidence type="ECO:0000256" key="7">
    <source>
        <dbReference type="ARBA" id="ARBA00022741"/>
    </source>
</evidence>
<dbReference type="InterPro" id="IPR000403">
    <property type="entry name" value="PI3/4_kinase_cat_dom"/>
</dbReference>
<evidence type="ECO:0000256" key="18">
    <source>
        <dbReference type="ARBA" id="ARBA00047899"/>
    </source>
</evidence>
<comment type="subcellular location">
    <subcellularLocation>
        <location evidence="1">Nucleus</location>
    </subcellularLocation>
</comment>
<comment type="catalytic activity">
    <reaction evidence="19">
        <text>L-seryl-[protein] + ATP = O-phospho-L-seryl-[protein] + ADP + H(+)</text>
        <dbReference type="Rhea" id="RHEA:17989"/>
        <dbReference type="Rhea" id="RHEA-COMP:9863"/>
        <dbReference type="Rhea" id="RHEA-COMP:11604"/>
        <dbReference type="ChEBI" id="CHEBI:15378"/>
        <dbReference type="ChEBI" id="CHEBI:29999"/>
        <dbReference type="ChEBI" id="CHEBI:30616"/>
        <dbReference type="ChEBI" id="CHEBI:83421"/>
        <dbReference type="ChEBI" id="CHEBI:456216"/>
        <dbReference type="EC" id="2.7.11.1"/>
    </reaction>
</comment>
<keyword evidence="6" id="KW-0808">Transferase</keyword>
<comment type="similarity">
    <text evidence="2">Belongs to the PI3/PI4-kinase family. ATM subfamily.</text>
</comment>
<dbReference type="Pfam" id="PF08064">
    <property type="entry name" value="UME"/>
    <property type="match status" value="1"/>
</dbReference>
<keyword evidence="10" id="KW-0067">ATP-binding</keyword>
<organism evidence="23 24">
    <name type="scientific">Dekkera bruxellensis</name>
    <name type="common">Brettanomyces custersii</name>
    <dbReference type="NCBI Taxonomy" id="5007"/>
    <lineage>
        <taxon>Eukaryota</taxon>
        <taxon>Fungi</taxon>
        <taxon>Dikarya</taxon>
        <taxon>Ascomycota</taxon>
        <taxon>Saccharomycotina</taxon>
        <taxon>Pichiomycetes</taxon>
        <taxon>Pichiales</taxon>
        <taxon>Pichiaceae</taxon>
        <taxon>Brettanomyces</taxon>
    </lineage>
</organism>
<dbReference type="Gene3D" id="1.25.40.10">
    <property type="entry name" value="Tetratricopeptide repeat domain"/>
    <property type="match status" value="1"/>
</dbReference>
<evidence type="ECO:0000256" key="3">
    <source>
        <dbReference type="ARBA" id="ARBA00012513"/>
    </source>
</evidence>
<evidence type="ECO:0000256" key="13">
    <source>
        <dbReference type="ARBA" id="ARBA00023242"/>
    </source>
</evidence>
<dbReference type="Pfam" id="PF02259">
    <property type="entry name" value="FAT"/>
    <property type="match status" value="1"/>
</dbReference>
<dbReference type="InterPro" id="IPR056802">
    <property type="entry name" value="ATR-like_M-HEAT"/>
</dbReference>
<keyword evidence="7" id="KW-0547">Nucleotide-binding</keyword>
<sequence>MADQSQQLLGVLDALLEQTSNGKDQDSKSLNALLGTVLPSYCGRSLDPEEVKVVLKIFQAFRLLLTRNPSLMIENETYKKLLSEIKVFYDSMKYPKEISRAASATLVQAIATSFPGGKLRNNKYLIAIRDDLLETLERNLSTLLRSVVNSNNSSDTSRDGSKGEVLSLADLAKANDRKLSILSVSVWILQVLLDQSLENVFLLHLKYSMLLDNLVRRLWFCMDNIVINLNLNTDENQKSESLVEIDPSQTTIPLVSSKVDHLYSILLASTISHAYNNEDASLAPLTLAIAQCKQLLGWPLLKKFQSLQVTLASSILKLLVRCVRTGCSSYFVNKMRNQLTSFSLRYLETKEIHSDLQTATCLLVVLCCRVSGSVDTDSGHFERLLQRAVKPFVIARLESLREFSLRSLHIGTDELMIDYALKLTDGTSFIFLLGKYSHLNLLKDVKASGDTVTKQNTRISLARWIHLLNVKLTKDPKVILSSNIGKLYLANALGTFICILHGDYDFSHNCCSNCDSYMHQEFYIDGRIQKDRQAIALEPSASLVYGILLKFFIDGTNAVDPIISVTVLNSLIKLFGTFAAPVLSKEASLWAYIQKCFVSGVREIRLLSVKLLPVLLYDAPEDVYNENFDAIMGLLNSFKPTRQNQYLFEGIIMAWGELLIISRLDSRFYVLLNPLIQFMGDTDEFRSNLALHEVRIVASTKRMTPWKLVEPFIPLISCDLIKKRTTNPGLLSTFCQCIRMDTVAFLSRTQEFTVPRFIQYFDDDHIGFLARSLRKTRTQLVLSNIDKVLAILLISEPEVSPKKIMNILGIYVQKYKGLDLRSTICNVNILNLIWELLCLYNCTDDVLKRLKSAILYICIERHGEPTADISKEQEAQFFDSEMSFMVLGIAQHFSDIIHNNRGSKPFLEKVQAIRAVRCLAEISQSFETCLSQIMTCLQIALESPELQYECLECLSVLISHLGYSELSIILDLIISYLIQKYPSFNKQCREISKKILSDIFGKDPLFNKEHPSYVYSLASAHADLSDIINKDSHIAKNLNVGGILKEFTIRLQSENKWVLLQVLEDLMKFLKVRQMDLQKSDITDSRFSGRFSLLIANILRASNRFSGKSMEIAKQCSSVLGIIGALDFSKFGSFFQKRRKNPILATNLTKRKEVFVFSAYLFNNYLVKCFVASTDPQKQLFLAYAMQQILKYLKIDYEKINEAASTEQIFWLWLNNLSQTVLRPLLNSKYQKSAGKWKELDYPTYNKKKQHSKWLIDLTEDLLHEASHNRKMPEAARKIFGICIDVVRGQDLSISEFLLPYVSLLLVVYGDNKVYANIETEIDAVLNVDPDEMVSDSSVESLKSCYRTVFSVIDYFREWVAEQKKKKRHSQTGRMYEESKKVEQFLANIPPELLAKRTAQCNSYERAIFNLEQSYQMDKLSKKDFFGTIRHMYSAIDDLDALQGVLKKFSTDTLDDKLLQFQYSEDWKITHESLAAIADSDYDKSAINHSARITSLLKALDDHCEYGKVLLELRKYEDLMMNSDTIDSKELFLCGLQSSIFTGKLDELSKWVGYSEKTTSILSAGSDLSISYEFAQALLSLHANNIPDCQSHISKASSNLGIALSVSKGISHTKISNYMVLLHCLYDFSIIASIKPGQALESSKKLLEYRERNAVKDFRTQWKIHSIKRTIEMLHPVPEVQKQLGDTLVKSSQILREAGRLDLATKSITHALTMGMNNPTVNFEFAQLLWAQGEHRQALQILNTVLDQNKNPKMQLKYTHWLESSGNGSSDEIVNGYKSAAAAKSLEECGRAHYYLGRYYNKLLDAQAIETPGLKKLEKDFYGDLEYKVIKAYMRSASFSDEYLFEVLPKAVTIWLDYMSKYRDTKLLRSYSTEIIMAKRKDNYSSILKFINACVKGEIDTYKWYTVLSQLISRMVHGDHKTENLILNIILELAKKYPEVILYSVYSQVQSNSPERTRRGKQLFNALENGGNKELSVHVHEAYELLEGFKGLCQAKPSRALRGKLNLWDDLHFSFKRDTECHSLALPIRRNFDQLHSPVTSVEQGSVVHHRQMKFVTFFKFEKNVTIVDSMQKPRRIYVIGTDLKMYSILCKPNDDLRKDGKLMEFATVMDRLLQNDFESEKRNLSITSYAVVPLNESMGLIEMVDNVRTIRDIMLAYLQLQGRRFDFGKVKSLLGDPFMALEDKLRNFKKLKEMYQPVLQIWFADRFPNPVNWYEARNRYTRSCAVMSIVGYLLGMGDRHGDNILLNELTGQILHVDFDCLFDKGKKLRVPERVPFRLTQNMTAAMGVNGYEGTFRRTCEVTMRLIRQNENTLMNILETFLYDPILDWKKSSKKRKPGEHNAGAGNAKLQPQVAMNTIRRKIKGILDPRDLDTGAKDSGGLSVSVNAQVEAVIQQATSEENLAQMYVGWMPFL</sequence>
<dbReference type="KEGG" id="bbrx:BRETT_000339"/>
<dbReference type="PROSITE" id="PS51189">
    <property type="entry name" value="FAT"/>
    <property type="match status" value="1"/>
</dbReference>
<evidence type="ECO:0000256" key="10">
    <source>
        <dbReference type="ARBA" id="ARBA00022840"/>
    </source>
</evidence>
<dbReference type="PANTHER" id="PTHR11139">
    <property type="entry name" value="ATAXIA TELANGIECTASIA MUTATED ATM -RELATED"/>
    <property type="match status" value="1"/>
</dbReference>
<dbReference type="PANTHER" id="PTHR11139:SF125">
    <property type="entry name" value="SERINE_THREONINE-PROTEIN KINASE MEC1"/>
    <property type="match status" value="1"/>
</dbReference>
<evidence type="ECO:0000256" key="4">
    <source>
        <dbReference type="ARBA" id="ARBA00021345"/>
    </source>
</evidence>
<dbReference type="Pfam" id="PF00454">
    <property type="entry name" value="PI3_PI4_kinase"/>
    <property type="match status" value="1"/>
</dbReference>
<dbReference type="InterPro" id="IPR014009">
    <property type="entry name" value="PIK_FAT"/>
</dbReference>
<dbReference type="InterPro" id="IPR011009">
    <property type="entry name" value="Kinase-like_dom_sf"/>
</dbReference>
<evidence type="ECO:0000256" key="8">
    <source>
        <dbReference type="ARBA" id="ARBA00022763"/>
    </source>
</evidence>
<evidence type="ECO:0000256" key="17">
    <source>
        <dbReference type="ARBA" id="ARBA00033001"/>
    </source>
</evidence>
<dbReference type="CDD" id="cd00892">
    <property type="entry name" value="PIKKc_ATR"/>
    <property type="match status" value="1"/>
</dbReference>
<keyword evidence="9" id="KW-0418">Kinase</keyword>
<dbReference type="Pfam" id="PF23593">
    <property type="entry name" value="HEAT_ATR"/>
    <property type="match status" value="1"/>
</dbReference>
<comment type="catalytic activity">
    <reaction evidence="18">
        <text>L-threonyl-[protein] + ATP = O-phospho-L-threonyl-[protein] + ADP + H(+)</text>
        <dbReference type="Rhea" id="RHEA:46608"/>
        <dbReference type="Rhea" id="RHEA-COMP:11060"/>
        <dbReference type="Rhea" id="RHEA-COMP:11605"/>
        <dbReference type="ChEBI" id="CHEBI:15378"/>
        <dbReference type="ChEBI" id="CHEBI:30013"/>
        <dbReference type="ChEBI" id="CHEBI:30616"/>
        <dbReference type="ChEBI" id="CHEBI:61977"/>
        <dbReference type="ChEBI" id="CHEBI:456216"/>
        <dbReference type="EC" id="2.7.11.1"/>
    </reaction>
</comment>
<keyword evidence="8" id="KW-0227">DNA damage</keyword>
<dbReference type="SUPFAM" id="SSF48371">
    <property type="entry name" value="ARM repeat"/>
    <property type="match status" value="1"/>
</dbReference>
<dbReference type="InterPro" id="IPR003151">
    <property type="entry name" value="PIK-rel_kinase_FAT"/>
</dbReference>
<dbReference type="InterPro" id="IPR012993">
    <property type="entry name" value="UME"/>
</dbReference>
<protein>
    <recommendedName>
        <fullName evidence="4">Serine/threonine-protein kinase MEC1</fullName>
        <ecNumber evidence="3">2.7.11.1</ecNumber>
    </recommendedName>
    <alternativeName>
        <fullName evidence="17">ATR homolog</fullName>
    </alternativeName>
    <alternativeName>
        <fullName evidence="16">DNA-damage checkpoint kinase MEC1</fullName>
    </alternativeName>
    <alternativeName>
        <fullName evidence="15">Mitosis entry checkpoint protein 1</fullName>
    </alternativeName>
</protein>
<evidence type="ECO:0000256" key="1">
    <source>
        <dbReference type="ARBA" id="ARBA00004123"/>
    </source>
</evidence>
<name>A0A871R444_DEKBR</name>
<evidence type="ECO:0000259" key="21">
    <source>
        <dbReference type="PROSITE" id="PS51189"/>
    </source>
</evidence>
<dbReference type="EC" id="2.7.11.1" evidence="3"/>
<evidence type="ECO:0000256" key="16">
    <source>
        <dbReference type="ARBA" id="ARBA00030459"/>
    </source>
</evidence>
<accession>A0A871R444</accession>
<dbReference type="Pfam" id="PF25030">
    <property type="entry name" value="M-HEAT_ATR"/>
    <property type="match status" value="1"/>
</dbReference>
<dbReference type="Pfam" id="PF25385">
    <property type="entry name" value="HEAT_MEC1_N"/>
    <property type="match status" value="1"/>
</dbReference>
<evidence type="ECO:0000256" key="6">
    <source>
        <dbReference type="ARBA" id="ARBA00022679"/>
    </source>
</evidence>
<dbReference type="InterPro" id="IPR057564">
    <property type="entry name" value="HEAT_ATR"/>
</dbReference>
<feature type="domain" description="FAT" evidence="21">
    <location>
        <begin position="1393"/>
        <end position="1951"/>
    </location>
</feature>
<keyword evidence="5" id="KW-0723">Serine/threonine-protein kinase</keyword>
<evidence type="ECO:0000313" key="24">
    <source>
        <dbReference type="Proteomes" id="UP000663131"/>
    </source>
</evidence>
<dbReference type="GO" id="GO:0005634">
    <property type="term" value="C:nucleus"/>
    <property type="evidence" value="ECO:0007669"/>
    <property type="project" value="UniProtKB-SubCell"/>
</dbReference>
<dbReference type="PROSITE" id="PS00916">
    <property type="entry name" value="PI3_4_KINASE_2"/>
    <property type="match status" value="1"/>
</dbReference>
<dbReference type="InterPro" id="IPR003152">
    <property type="entry name" value="FATC_dom"/>
</dbReference>
<reference evidence="23" key="2">
    <citation type="journal article" name="BMC Genomics">
        <title>New genome assemblies reveal patterns of domestication and adaptation across Brettanomyces (Dekkera) species.</title>
        <authorList>
            <person name="Roach M.J."/>
            <person name="Borneman A.R."/>
        </authorList>
    </citation>
    <scope>NUCLEOTIDE SEQUENCE</scope>
    <source>
        <strain evidence="23">UCD 2041</strain>
    </source>
</reference>
<dbReference type="GO" id="GO:0000723">
    <property type="term" value="P:telomere maintenance"/>
    <property type="evidence" value="ECO:0007669"/>
    <property type="project" value="TreeGrafter"/>
</dbReference>
<dbReference type="Proteomes" id="UP000663131">
    <property type="component" value="Chromosome 8"/>
</dbReference>
<dbReference type="GO" id="GO:0005524">
    <property type="term" value="F:ATP binding"/>
    <property type="evidence" value="ECO:0007669"/>
    <property type="project" value="UniProtKB-KW"/>
</dbReference>
<dbReference type="InterPro" id="IPR011990">
    <property type="entry name" value="TPR-like_helical_dom_sf"/>
</dbReference>
<dbReference type="EMBL" id="CP063136">
    <property type="protein sequence ID" value="QOU20629.1"/>
    <property type="molecule type" value="Genomic_DNA"/>
</dbReference>
<reference evidence="23" key="1">
    <citation type="submission" date="2020-10" db="EMBL/GenBank/DDBJ databases">
        <authorList>
            <person name="Palmer J.M."/>
        </authorList>
    </citation>
    <scope>NUCLEOTIDE SEQUENCE</scope>
    <source>
        <strain evidence="23">UCD 2041</strain>
    </source>
</reference>
<dbReference type="GO" id="GO:0006281">
    <property type="term" value="P:DNA repair"/>
    <property type="evidence" value="ECO:0007669"/>
    <property type="project" value="UniProtKB-KW"/>
</dbReference>
<proteinExistence type="inferred from homology"/>
<evidence type="ECO:0000256" key="9">
    <source>
        <dbReference type="ARBA" id="ARBA00022777"/>
    </source>
</evidence>
<evidence type="ECO:0000256" key="12">
    <source>
        <dbReference type="ARBA" id="ARBA00023204"/>
    </source>
</evidence>
<evidence type="ECO:0000259" key="22">
    <source>
        <dbReference type="PROSITE" id="PS51190"/>
    </source>
</evidence>
<evidence type="ECO:0000256" key="15">
    <source>
        <dbReference type="ARBA" id="ARBA00029679"/>
    </source>
</evidence>
<gene>
    <name evidence="23" type="ORF">BRETT_000339</name>
</gene>
<feature type="domain" description="PI3K/PI4K catalytic" evidence="20">
    <location>
        <begin position="2061"/>
        <end position="2371"/>
    </location>
</feature>
<evidence type="ECO:0000256" key="14">
    <source>
        <dbReference type="ARBA" id="ARBA00023254"/>
    </source>
</evidence>
<dbReference type="SMART" id="SM00802">
    <property type="entry name" value="UME"/>
    <property type="match status" value="1"/>
</dbReference>
<dbReference type="GO" id="GO:0004674">
    <property type="term" value="F:protein serine/threonine kinase activity"/>
    <property type="evidence" value="ECO:0007669"/>
    <property type="project" value="UniProtKB-KW"/>
</dbReference>
<keyword evidence="13" id="KW-0539">Nucleus</keyword>
<dbReference type="OrthoDB" id="381190at2759"/>
<evidence type="ECO:0000313" key="23">
    <source>
        <dbReference type="EMBL" id="QOU20629.1"/>
    </source>
</evidence>
<dbReference type="InterPro" id="IPR050517">
    <property type="entry name" value="DDR_Repair_Kinase"/>
</dbReference>
<keyword evidence="11" id="KW-0156">Chromatin regulator</keyword>
<evidence type="ECO:0000256" key="2">
    <source>
        <dbReference type="ARBA" id="ARBA00010769"/>
    </source>
</evidence>
<dbReference type="InterPro" id="IPR018936">
    <property type="entry name" value="PI3/4_kinase_CS"/>
</dbReference>
<dbReference type="InterPro" id="IPR016024">
    <property type="entry name" value="ARM-type_fold"/>
</dbReference>
<dbReference type="Gene3D" id="3.30.1010.10">
    <property type="entry name" value="Phosphatidylinositol 3-kinase Catalytic Subunit, Chain A, domain 4"/>
    <property type="match status" value="1"/>
</dbReference>
<dbReference type="SUPFAM" id="SSF48452">
    <property type="entry name" value="TPR-like"/>
    <property type="match status" value="1"/>
</dbReference>
<dbReference type="InterPro" id="IPR036940">
    <property type="entry name" value="PI3/4_kinase_cat_sf"/>
</dbReference>